<keyword evidence="1" id="KW-0472">Membrane</keyword>
<protein>
    <submittedName>
        <fullName evidence="3">Uncharacterized protein</fullName>
    </submittedName>
</protein>
<feature type="chain" id="PRO_5046073524" evidence="2">
    <location>
        <begin position="18"/>
        <end position="232"/>
    </location>
</feature>
<organism evidence="3 4">
    <name type="scientific">Diaporthe australafricana</name>
    <dbReference type="NCBI Taxonomy" id="127596"/>
    <lineage>
        <taxon>Eukaryota</taxon>
        <taxon>Fungi</taxon>
        <taxon>Dikarya</taxon>
        <taxon>Ascomycota</taxon>
        <taxon>Pezizomycotina</taxon>
        <taxon>Sordariomycetes</taxon>
        <taxon>Sordariomycetidae</taxon>
        <taxon>Diaporthales</taxon>
        <taxon>Diaporthaceae</taxon>
        <taxon>Diaporthe</taxon>
    </lineage>
</organism>
<evidence type="ECO:0000256" key="1">
    <source>
        <dbReference type="SAM" id="Phobius"/>
    </source>
</evidence>
<proteinExistence type="predicted"/>
<feature type="transmembrane region" description="Helical" evidence="1">
    <location>
        <begin position="151"/>
        <end position="170"/>
    </location>
</feature>
<feature type="transmembrane region" description="Helical" evidence="1">
    <location>
        <begin position="176"/>
        <end position="196"/>
    </location>
</feature>
<evidence type="ECO:0000256" key="2">
    <source>
        <dbReference type="SAM" id="SignalP"/>
    </source>
</evidence>
<keyword evidence="2" id="KW-0732">Signal</keyword>
<keyword evidence="1" id="KW-1133">Transmembrane helix</keyword>
<dbReference type="EMBL" id="JAWRVE010000099">
    <property type="protein sequence ID" value="KAL1859479.1"/>
    <property type="molecule type" value="Genomic_DNA"/>
</dbReference>
<keyword evidence="4" id="KW-1185">Reference proteome</keyword>
<name>A0ABR3WDM8_9PEZI</name>
<feature type="signal peptide" evidence="2">
    <location>
        <begin position="1"/>
        <end position="17"/>
    </location>
</feature>
<keyword evidence="1" id="KW-0812">Transmembrane</keyword>
<accession>A0ABR3WDM8</accession>
<evidence type="ECO:0000313" key="4">
    <source>
        <dbReference type="Proteomes" id="UP001583177"/>
    </source>
</evidence>
<evidence type="ECO:0000313" key="3">
    <source>
        <dbReference type="EMBL" id="KAL1859479.1"/>
    </source>
</evidence>
<comment type="caution">
    <text evidence="3">The sequence shown here is derived from an EMBL/GenBank/DDBJ whole genome shotgun (WGS) entry which is preliminary data.</text>
</comment>
<dbReference type="Proteomes" id="UP001583177">
    <property type="component" value="Unassembled WGS sequence"/>
</dbReference>
<reference evidence="3 4" key="1">
    <citation type="journal article" date="2024" name="IMA Fungus">
        <title>IMA Genome - F19 : A genome assembly and annotation guide to empower mycologists, including annotated draft genome sequences of Ceratocystis pirilliformis, Diaporthe australafricana, Fusarium ophioides, Paecilomyces lecythidis, and Sporothrix stenoceras.</title>
        <authorList>
            <person name="Aylward J."/>
            <person name="Wilson A.M."/>
            <person name="Visagie C.M."/>
            <person name="Spraker J."/>
            <person name="Barnes I."/>
            <person name="Buitendag C."/>
            <person name="Ceriani C."/>
            <person name="Del Mar Angel L."/>
            <person name="du Plessis D."/>
            <person name="Fuchs T."/>
            <person name="Gasser K."/>
            <person name="Kramer D."/>
            <person name="Li W."/>
            <person name="Munsamy K."/>
            <person name="Piso A."/>
            <person name="Price J.L."/>
            <person name="Sonnekus B."/>
            <person name="Thomas C."/>
            <person name="van der Nest A."/>
            <person name="van Dijk A."/>
            <person name="van Heerden A."/>
            <person name="van Vuuren N."/>
            <person name="Yilmaz N."/>
            <person name="Duong T.A."/>
            <person name="van der Merwe N.A."/>
            <person name="Wingfield M.J."/>
            <person name="Wingfield B.D."/>
        </authorList>
    </citation>
    <scope>NUCLEOTIDE SEQUENCE [LARGE SCALE GENOMIC DNA]</scope>
    <source>
        <strain evidence="3 4">CMW 18300</strain>
    </source>
</reference>
<sequence length="232" mass="24486">MRSLWVTVLTFVAIVFGSPFVAPDVQIQVDKTQEKSPSHSEILTTLLKNIQTQRAFIDSTLDQYLGPIPREEAKGVALVVGSHFQNITAALWAAHSLLSSPGKKTIPLFDERGEPCDTKCIMDKTKGVVKETGQTAGKSVLKLGLNLLGKYISPAFLALSGIVVTLNAIVGGALAVLAGLVNGIFLTIAGGIAYLGHLVSDKDKERAGGPAGNVTLHVVDMIGRVLAPHLGL</sequence>
<gene>
    <name evidence="3" type="ORF">Daus18300_009624</name>
</gene>